<accession>A0A380H0X4</accession>
<dbReference type="InterPro" id="IPR023271">
    <property type="entry name" value="Aquaporin-like"/>
</dbReference>
<protein>
    <submittedName>
        <fullName evidence="6">NirC protein</fullName>
    </submittedName>
</protein>
<keyword evidence="3 5" id="KW-1133">Transmembrane helix</keyword>
<feature type="transmembrane region" description="Helical" evidence="5">
    <location>
        <begin position="38"/>
        <end position="59"/>
    </location>
</feature>
<evidence type="ECO:0000256" key="4">
    <source>
        <dbReference type="ARBA" id="ARBA00023136"/>
    </source>
</evidence>
<reference evidence="6 7" key="1">
    <citation type="submission" date="2018-06" db="EMBL/GenBank/DDBJ databases">
        <authorList>
            <consortium name="Pathogen Informatics"/>
            <person name="Doyle S."/>
        </authorList>
    </citation>
    <scope>NUCLEOTIDE SEQUENCE [LARGE SCALE GENOMIC DNA]</scope>
    <source>
        <strain evidence="6 7">NCTC11807</strain>
    </source>
</reference>
<dbReference type="Gene3D" id="1.20.1080.10">
    <property type="entry name" value="Glycerol uptake facilitator protein"/>
    <property type="match status" value="1"/>
</dbReference>
<evidence type="ECO:0000313" key="7">
    <source>
        <dbReference type="Proteomes" id="UP000255425"/>
    </source>
</evidence>
<evidence type="ECO:0000256" key="5">
    <source>
        <dbReference type="SAM" id="Phobius"/>
    </source>
</evidence>
<dbReference type="Proteomes" id="UP000255425">
    <property type="component" value="Unassembled WGS sequence"/>
</dbReference>
<evidence type="ECO:0000256" key="1">
    <source>
        <dbReference type="ARBA" id="ARBA00004141"/>
    </source>
</evidence>
<name>A0A380H0X4_9STAP</name>
<evidence type="ECO:0000313" key="6">
    <source>
        <dbReference type="EMBL" id="SUM68801.1"/>
    </source>
</evidence>
<gene>
    <name evidence="6" type="ORF">NCTC11807_00641</name>
</gene>
<dbReference type="GO" id="GO:0005886">
    <property type="term" value="C:plasma membrane"/>
    <property type="evidence" value="ECO:0007669"/>
    <property type="project" value="TreeGrafter"/>
</dbReference>
<dbReference type="PANTHER" id="PTHR30520">
    <property type="entry name" value="FORMATE TRANSPORTER-RELATED"/>
    <property type="match status" value="1"/>
</dbReference>
<dbReference type="Pfam" id="PF01226">
    <property type="entry name" value="Form_Nir_trans"/>
    <property type="match status" value="1"/>
</dbReference>
<keyword evidence="7" id="KW-1185">Reference proteome</keyword>
<keyword evidence="4 5" id="KW-0472">Membrane</keyword>
<dbReference type="PANTHER" id="PTHR30520:SF8">
    <property type="entry name" value="NITRITE TRANSPORTER NIRC"/>
    <property type="match status" value="1"/>
</dbReference>
<evidence type="ECO:0000256" key="3">
    <source>
        <dbReference type="ARBA" id="ARBA00022989"/>
    </source>
</evidence>
<dbReference type="EMBL" id="UHDZ01000001">
    <property type="protein sequence ID" value="SUM68801.1"/>
    <property type="molecule type" value="Genomic_DNA"/>
</dbReference>
<comment type="subcellular location">
    <subcellularLocation>
        <location evidence="1">Membrane</location>
        <topology evidence="1">Multi-pass membrane protein</topology>
    </subcellularLocation>
</comment>
<keyword evidence="2 5" id="KW-0812">Transmembrane</keyword>
<sequence>MKNSKSIEDTYAKKSIIHKIVGQVQIKEFMADQTPMRYTLKAIMAGFLLSIVTVFMLAIKTQFAITHNDGLINLMGVIAFSLGLVLVVLTNSELLTSNFMYFSVGWYYKAISLKKMTWILIFCFIR</sequence>
<dbReference type="AlphaFoldDB" id="A0A380H0X4"/>
<evidence type="ECO:0000256" key="2">
    <source>
        <dbReference type="ARBA" id="ARBA00022692"/>
    </source>
</evidence>
<dbReference type="GO" id="GO:0015499">
    <property type="term" value="F:formate transmembrane transporter activity"/>
    <property type="evidence" value="ECO:0007669"/>
    <property type="project" value="TreeGrafter"/>
</dbReference>
<organism evidence="6 7">
    <name type="scientific">Staphylococcus saccharolyticus</name>
    <dbReference type="NCBI Taxonomy" id="33028"/>
    <lineage>
        <taxon>Bacteria</taxon>
        <taxon>Bacillati</taxon>
        <taxon>Bacillota</taxon>
        <taxon>Bacilli</taxon>
        <taxon>Bacillales</taxon>
        <taxon>Staphylococcaceae</taxon>
        <taxon>Staphylococcus</taxon>
    </lineage>
</organism>
<feature type="transmembrane region" description="Helical" evidence="5">
    <location>
        <begin position="71"/>
        <end position="90"/>
    </location>
</feature>
<proteinExistence type="predicted"/>
<dbReference type="InterPro" id="IPR000292">
    <property type="entry name" value="For/NO2_transpt"/>
</dbReference>